<dbReference type="AlphaFoldDB" id="A0A5E4QA07"/>
<evidence type="ECO:0000256" key="8">
    <source>
        <dbReference type="ARBA" id="ARBA00023242"/>
    </source>
</evidence>
<reference evidence="15 16" key="1">
    <citation type="submission" date="2017-07" db="EMBL/GenBank/DDBJ databases">
        <authorList>
            <person name="Talla V."/>
            <person name="Backstrom N."/>
        </authorList>
    </citation>
    <scope>NUCLEOTIDE SEQUENCE [LARGE SCALE GENOMIC DNA]</scope>
</reference>
<evidence type="ECO:0000256" key="3">
    <source>
        <dbReference type="ARBA" id="ARBA00022491"/>
    </source>
</evidence>
<feature type="region of interest" description="Disordered" evidence="13">
    <location>
        <begin position="67"/>
        <end position="110"/>
    </location>
</feature>
<keyword evidence="3" id="KW-0678">Repressor</keyword>
<feature type="compositionally biased region" description="Basic and acidic residues" evidence="13">
    <location>
        <begin position="827"/>
        <end position="888"/>
    </location>
</feature>
<evidence type="ECO:0000256" key="2">
    <source>
        <dbReference type="ARBA" id="ARBA00022481"/>
    </source>
</evidence>
<dbReference type="PANTHER" id="PTHR13413">
    <property type="entry name" value="YLP MOTIF CONTAINING PROTEIN NUCLEAR PROTEIN ZAP"/>
    <property type="match status" value="1"/>
</dbReference>
<evidence type="ECO:0000256" key="12">
    <source>
        <dbReference type="ARBA" id="ARBA00083294"/>
    </source>
</evidence>
<proteinExistence type="predicted"/>
<dbReference type="InterPro" id="IPR026314">
    <property type="entry name" value="YLP_motif_con_p1"/>
</dbReference>
<keyword evidence="8" id="KW-0539">Nucleus</keyword>
<dbReference type="PANTHER" id="PTHR13413:SF0">
    <property type="entry name" value="YLP MOTIF-CONTAINING PROTEIN 1"/>
    <property type="match status" value="1"/>
</dbReference>
<dbReference type="InterPro" id="IPR027417">
    <property type="entry name" value="P-loop_NTPase"/>
</dbReference>
<evidence type="ECO:0000256" key="9">
    <source>
        <dbReference type="ARBA" id="ARBA00058677"/>
    </source>
</evidence>
<dbReference type="SUPFAM" id="SSF52540">
    <property type="entry name" value="P-loop containing nucleoside triphosphate hydrolases"/>
    <property type="match status" value="1"/>
</dbReference>
<feature type="compositionally biased region" description="Pro residues" evidence="13">
    <location>
        <begin position="77"/>
        <end position="101"/>
    </location>
</feature>
<dbReference type="FunFam" id="3.40.50.300:FF:000399">
    <property type="entry name" value="YLP motif containing 1"/>
    <property type="match status" value="1"/>
</dbReference>
<dbReference type="Proteomes" id="UP000324832">
    <property type="component" value="Unassembled WGS sequence"/>
</dbReference>
<evidence type="ECO:0000256" key="1">
    <source>
        <dbReference type="ARBA" id="ARBA00004324"/>
    </source>
</evidence>
<dbReference type="Pfam" id="PF26583">
    <property type="entry name" value="Spectrin_YLPM1"/>
    <property type="match status" value="1"/>
</dbReference>
<dbReference type="Pfam" id="PF13671">
    <property type="entry name" value="AAA_33"/>
    <property type="match status" value="1"/>
</dbReference>
<evidence type="ECO:0000256" key="11">
    <source>
        <dbReference type="ARBA" id="ARBA00068971"/>
    </source>
</evidence>
<dbReference type="InterPro" id="IPR058903">
    <property type="entry name" value="Spectrin_YLPM1-like"/>
</dbReference>
<name>A0A5E4QA07_9NEOP</name>
<comment type="function">
    <text evidence="9">Plays a role in the reduction of telomerase activity during differentiation of embryonic stem cells by binding to the core promoter of TERT and controlling its down-regulation.</text>
</comment>
<comment type="subunit">
    <text evidence="10">Interacts with PPP1CA and NCOA5. Forms a complex with ILF2, ILF3, KHDRBS1, RBMX, NCOA5 and PPP1CA.</text>
</comment>
<evidence type="ECO:0000313" key="15">
    <source>
        <dbReference type="EMBL" id="VVC94426.1"/>
    </source>
</evidence>
<evidence type="ECO:0000256" key="7">
    <source>
        <dbReference type="ARBA" id="ARBA00023163"/>
    </source>
</evidence>
<protein>
    <recommendedName>
        <fullName evidence="11">YLP motif-containing protein 1</fullName>
    </recommendedName>
    <alternativeName>
        <fullName evidence="12">Nuclear protein ZAP3</fullName>
    </alternativeName>
</protein>
<keyword evidence="2" id="KW-0488">Methylation</keyword>
<evidence type="ECO:0000256" key="5">
    <source>
        <dbReference type="ARBA" id="ARBA00022843"/>
    </source>
</evidence>
<keyword evidence="4" id="KW-1017">Isopeptide bond</keyword>
<dbReference type="GO" id="GO:0032204">
    <property type="term" value="P:regulation of telomere maintenance"/>
    <property type="evidence" value="ECO:0007669"/>
    <property type="project" value="TreeGrafter"/>
</dbReference>
<feature type="region of interest" description="Disordered" evidence="13">
    <location>
        <begin position="476"/>
        <end position="572"/>
    </location>
</feature>
<keyword evidence="16" id="KW-1185">Reference proteome</keyword>
<evidence type="ECO:0000256" key="10">
    <source>
        <dbReference type="ARBA" id="ARBA00065932"/>
    </source>
</evidence>
<feature type="compositionally biased region" description="Basic and acidic residues" evidence="13">
    <location>
        <begin position="898"/>
        <end position="914"/>
    </location>
</feature>
<feature type="compositionally biased region" description="Polar residues" evidence="13">
    <location>
        <begin position="507"/>
        <end position="538"/>
    </location>
</feature>
<dbReference type="EMBL" id="FZQP02002003">
    <property type="protein sequence ID" value="VVC94426.1"/>
    <property type="molecule type" value="Genomic_DNA"/>
</dbReference>
<evidence type="ECO:0000256" key="6">
    <source>
        <dbReference type="ARBA" id="ARBA00023015"/>
    </source>
</evidence>
<keyword evidence="5" id="KW-0832">Ubl conjugation</keyword>
<evidence type="ECO:0000256" key="13">
    <source>
        <dbReference type="SAM" id="MobiDB-lite"/>
    </source>
</evidence>
<feature type="region of interest" description="Disordered" evidence="13">
    <location>
        <begin position="733"/>
        <end position="753"/>
    </location>
</feature>
<dbReference type="Gene3D" id="3.40.50.300">
    <property type="entry name" value="P-loop containing nucleotide triphosphate hydrolases"/>
    <property type="match status" value="1"/>
</dbReference>
<evidence type="ECO:0000259" key="14">
    <source>
        <dbReference type="Pfam" id="PF26583"/>
    </source>
</evidence>
<keyword evidence="6" id="KW-0805">Transcription regulation</keyword>
<dbReference type="GO" id="GO:0016607">
    <property type="term" value="C:nuclear speck"/>
    <property type="evidence" value="ECO:0007669"/>
    <property type="project" value="UniProtKB-SubCell"/>
</dbReference>
<feature type="compositionally biased region" description="Basic and acidic residues" evidence="13">
    <location>
        <begin position="922"/>
        <end position="947"/>
    </location>
</feature>
<evidence type="ECO:0000313" key="16">
    <source>
        <dbReference type="Proteomes" id="UP000324832"/>
    </source>
</evidence>
<keyword evidence="7" id="KW-0804">Transcription</keyword>
<feature type="region of interest" description="Disordered" evidence="13">
    <location>
        <begin position="827"/>
        <end position="954"/>
    </location>
</feature>
<feature type="domain" description="YLPM1-like spectrin repeat" evidence="14">
    <location>
        <begin position="156"/>
        <end position="241"/>
    </location>
</feature>
<organism evidence="15 16">
    <name type="scientific">Leptidea sinapis</name>
    <dbReference type="NCBI Taxonomy" id="189913"/>
    <lineage>
        <taxon>Eukaryota</taxon>
        <taxon>Metazoa</taxon>
        <taxon>Ecdysozoa</taxon>
        <taxon>Arthropoda</taxon>
        <taxon>Hexapoda</taxon>
        <taxon>Insecta</taxon>
        <taxon>Pterygota</taxon>
        <taxon>Neoptera</taxon>
        <taxon>Endopterygota</taxon>
        <taxon>Lepidoptera</taxon>
        <taxon>Glossata</taxon>
        <taxon>Ditrysia</taxon>
        <taxon>Papilionoidea</taxon>
        <taxon>Pieridae</taxon>
        <taxon>Dismorphiinae</taxon>
        <taxon>Leptidea</taxon>
    </lineage>
</organism>
<accession>A0A5E4QA07</accession>
<gene>
    <name evidence="15" type="ORF">LSINAPIS_LOCUS6384</name>
</gene>
<sequence length="1277" mass="148380">MAWPAANGQWVPSVQMNADPASINMGSYTPEQWNLMQQQNWQQWAQWQQQYAQWQSQYGESYAKQMQAMQPMGGGTPLPPKNIAPPPAPPPPEKPPPPPPPHENDQPLYCGDAKQTESMVVSSQQFGIKTSFPTNTNSDNNDKWSYNKDVRAIETPAVQSSTSVNTEALKKLAEEERLFDIQFQRWEEEIRKWKEENVNHPDKVAYSEYEQKFEACRAQLLERRRQMNQKRASLMNTAHHPASNKNSGNTYIPPNTSIPPPINVNLNKNTQEATYNTKPNQNYSTNKEEYGYGAKKTQYGYNRTENMNIDPQDRYDLNQHMYTPEKVEKPSFLPNSERIKGIPGLDLVPEVEKPNTQEVIEIPDDQGTNEKLGTSNPTTNMPPDYLNISKGINNILGDEKIMNILSMVQNQKPPLLFNNQSSKPNISVNPSNAQFNTDTSLLSQNIKWNMNDNNYNRINNFNIQNTTNDQQNSNKFFHMQQRPPPQNYKDTQKDMHNVNYDEGYGQYDNNSQGQHSNQFGNTQMPSQGQGRPQISRPSAPSIRPLLSIPVQRPPLPQRHITPQRPDITPRSNAPVRLGAPQRPNAPLIYNAPQTPNLTQIPNAPQTGSLLRPDYLQASVRQNAPPELPVQQKASFDNPNKYSGGYAEIPPQENIALNSVPPKPKWVEEPIFTPSIIVEYDHLPLRLKARDFIEPVHMFDYNHKSKDGDVKKRDFEREVDELYTILPNESDRYRDFERRPPVGSRDDHRSKDFTYDYVQRDDRNKFDEKFGYRRQNEQDRFKPDDLYKDRVFDSDRIYGRDRERDNGRDRLKDMDRGKYRERDIGWDRDRESGRDRDRSIGKDRDSIERDRDSERERDRTVGRERDRVGRERDRDFERDRGRERRDSSYDRPNNQYRLWNRDIYRNTSDSKDQSRKSPTNQSPERDSRKRLHVETEKSSSKKPKESGKPGKNVIPQQIIMIDDILEPPGREMRPEKILIIMRGPPGSGKSYLAKLIRDREAEFGGTARIMSIDDYFMQEGEIEETDPTTGKTIKKPSLKYEYDENYEESYTNSLKKAVKRTISDGYFPFLIFDAVNDQLKSYADVWNYARQCGFQVYICTLELDPQVCFKRNIHNRTMHDIQTIAHRFFKTPDHHILLDPTTLLQNAAIPDVHMEDAVVTVEEDNIQEQDEVETSFTSKWEKMDDASKLARLDGTSKPLRSSQLTMEDYLQLDDWTPSKAKPGKKSVRWADIEERREQEKMRAIGFVVGQTDWNRMTDPTMGSSALTQTKYIERVKRN</sequence>
<comment type="subcellular location">
    <subcellularLocation>
        <location evidence="1">Nucleus speckle</location>
    </subcellularLocation>
</comment>
<evidence type="ECO:0000256" key="4">
    <source>
        <dbReference type="ARBA" id="ARBA00022499"/>
    </source>
</evidence>